<reference evidence="2 3" key="1">
    <citation type="submission" date="2013-09" db="EMBL/GenBank/DDBJ databases">
        <title>Corchorus capsularis genome sequencing.</title>
        <authorList>
            <person name="Alam M."/>
            <person name="Haque M.S."/>
            <person name="Islam M.S."/>
            <person name="Emdad E.M."/>
            <person name="Islam M.M."/>
            <person name="Ahmed B."/>
            <person name="Halim A."/>
            <person name="Hossen Q.M.M."/>
            <person name="Hossain M.Z."/>
            <person name="Ahmed R."/>
            <person name="Khan M.M."/>
            <person name="Islam R."/>
            <person name="Rashid M.M."/>
            <person name="Khan S.A."/>
            <person name="Rahman M.S."/>
            <person name="Alam M."/>
        </authorList>
    </citation>
    <scope>NUCLEOTIDE SEQUENCE [LARGE SCALE GENOMIC DNA]</scope>
    <source>
        <strain evidence="3">cv. CVL-1</strain>
        <tissue evidence="2">Whole seedling</tissue>
    </source>
</reference>
<comment type="caution">
    <text evidence="2">The sequence shown here is derived from an EMBL/GenBank/DDBJ whole genome shotgun (WGS) entry which is preliminary data.</text>
</comment>
<evidence type="ECO:0000313" key="3">
    <source>
        <dbReference type="Proteomes" id="UP000188268"/>
    </source>
</evidence>
<evidence type="ECO:0000313" key="2">
    <source>
        <dbReference type="EMBL" id="OMO70203.1"/>
    </source>
</evidence>
<dbReference type="OrthoDB" id="785129at2759"/>
<dbReference type="AlphaFoldDB" id="A0A1R3HIS8"/>
<protein>
    <submittedName>
        <fullName evidence="2">Uncharacterized protein</fullName>
    </submittedName>
</protein>
<dbReference type="Gramene" id="OMO70203">
    <property type="protein sequence ID" value="OMO70203"/>
    <property type="gene ID" value="CCACVL1_19060"/>
</dbReference>
<evidence type="ECO:0000256" key="1">
    <source>
        <dbReference type="SAM" id="Phobius"/>
    </source>
</evidence>
<dbReference type="EMBL" id="AWWV01011835">
    <property type="protein sequence ID" value="OMO70203.1"/>
    <property type="molecule type" value="Genomic_DNA"/>
</dbReference>
<keyword evidence="1" id="KW-0472">Membrane</keyword>
<name>A0A1R3HIS8_COCAP</name>
<accession>A0A1R3HIS8</accession>
<keyword evidence="1" id="KW-1133">Transmembrane helix</keyword>
<dbReference type="STRING" id="210143.A0A1R3HIS8"/>
<organism evidence="2 3">
    <name type="scientific">Corchorus capsularis</name>
    <name type="common">Jute</name>
    <dbReference type="NCBI Taxonomy" id="210143"/>
    <lineage>
        <taxon>Eukaryota</taxon>
        <taxon>Viridiplantae</taxon>
        <taxon>Streptophyta</taxon>
        <taxon>Embryophyta</taxon>
        <taxon>Tracheophyta</taxon>
        <taxon>Spermatophyta</taxon>
        <taxon>Magnoliopsida</taxon>
        <taxon>eudicotyledons</taxon>
        <taxon>Gunneridae</taxon>
        <taxon>Pentapetalae</taxon>
        <taxon>rosids</taxon>
        <taxon>malvids</taxon>
        <taxon>Malvales</taxon>
        <taxon>Malvaceae</taxon>
        <taxon>Grewioideae</taxon>
        <taxon>Apeibeae</taxon>
        <taxon>Corchorus</taxon>
    </lineage>
</organism>
<keyword evidence="1" id="KW-0812">Transmembrane</keyword>
<keyword evidence="3" id="KW-1185">Reference proteome</keyword>
<gene>
    <name evidence="2" type="ORF">CCACVL1_19060</name>
</gene>
<proteinExistence type="predicted"/>
<feature type="transmembrane region" description="Helical" evidence="1">
    <location>
        <begin position="20"/>
        <end position="38"/>
    </location>
</feature>
<dbReference type="Proteomes" id="UP000188268">
    <property type="component" value="Unassembled WGS sequence"/>
</dbReference>
<sequence>MDNNVGSSSNEAQSMPPVALGAAVSEIASVVIMTYSIAKSAPGNRSRAAIGADLVSMTKCHLRARKFITKDGMNGTRMRPWNFSVAEIIAVTLGFGRTHDELNQRTQI</sequence>